<sequence>VISTMNDEACSEEKKLIVSFLEQPHSDEDS</sequence>
<name>A0A1Q9BE28_SYMMI</name>
<reference evidence="1 2" key="1">
    <citation type="submission" date="2016-02" db="EMBL/GenBank/DDBJ databases">
        <title>Genome analysis of coral dinoflagellate symbionts highlights evolutionary adaptations to a symbiotic lifestyle.</title>
        <authorList>
            <person name="Aranda M."/>
            <person name="Li Y."/>
            <person name="Liew Y.J."/>
            <person name="Baumgarten S."/>
            <person name="Simakov O."/>
            <person name="Wilson M."/>
            <person name="Piel J."/>
            <person name="Ashoor H."/>
            <person name="Bougouffa S."/>
            <person name="Bajic V.B."/>
            <person name="Ryu T."/>
            <person name="Ravasi T."/>
            <person name="Bayer T."/>
            <person name="Micklem G."/>
            <person name="Kim H."/>
            <person name="Bhak J."/>
            <person name="Lajeunesse T.C."/>
            <person name="Voolstra C.R."/>
        </authorList>
    </citation>
    <scope>NUCLEOTIDE SEQUENCE [LARGE SCALE GENOMIC DNA]</scope>
    <source>
        <strain evidence="1 2">CCMP2467</strain>
    </source>
</reference>
<proteinExistence type="predicted"/>
<dbReference type="OrthoDB" id="407609at2759"/>
<accession>A0A1Q9BE28</accession>
<dbReference type="EMBL" id="LSRX01008018">
    <property type="protein sequence ID" value="OLP67573.1"/>
    <property type="molecule type" value="Genomic_DNA"/>
</dbReference>
<comment type="caution">
    <text evidence="1">The sequence shown here is derived from an EMBL/GenBank/DDBJ whole genome shotgun (WGS) entry which is preliminary data.</text>
</comment>
<evidence type="ECO:0000313" key="1">
    <source>
        <dbReference type="EMBL" id="OLP67573.1"/>
    </source>
</evidence>
<keyword evidence="2" id="KW-1185">Reference proteome</keyword>
<evidence type="ECO:0000313" key="2">
    <source>
        <dbReference type="Proteomes" id="UP000186817"/>
    </source>
</evidence>
<gene>
    <name evidence="1" type="ORF">AK812_SmicGene48491</name>
</gene>
<dbReference type="Proteomes" id="UP000186817">
    <property type="component" value="Unassembled WGS sequence"/>
</dbReference>
<dbReference type="AlphaFoldDB" id="A0A1Q9BE28"/>
<protein>
    <submittedName>
        <fullName evidence="1">Uncharacterized protein</fullName>
    </submittedName>
</protein>
<organism evidence="1 2">
    <name type="scientific">Symbiodinium microadriaticum</name>
    <name type="common">Dinoflagellate</name>
    <name type="synonym">Zooxanthella microadriatica</name>
    <dbReference type="NCBI Taxonomy" id="2951"/>
    <lineage>
        <taxon>Eukaryota</taxon>
        <taxon>Sar</taxon>
        <taxon>Alveolata</taxon>
        <taxon>Dinophyceae</taxon>
        <taxon>Suessiales</taxon>
        <taxon>Symbiodiniaceae</taxon>
        <taxon>Symbiodinium</taxon>
    </lineage>
</organism>
<feature type="non-terminal residue" evidence="1">
    <location>
        <position position="1"/>
    </location>
</feature>